<evidence type="ECO:0000313" key="1">
    <source>
        <dbReference type="EMBL" id="CAJ0737922.1"/>
    </source>
</evidence>
<sequence length="568" mass="64675">MGVQQLLEGLSVYVADGAAVTRSAILGRDCAVQWEKRHHDTSWCPFQEEAHNWHYVSTIANQPYVLHSDRYPARGTQTSSQCEEPVTTIDLSDDSLFGNEASEDEADDIFHSYAVERPEVQSFLDEKKQISIIRAYKGEGKSGVLRLIAERLSKRPLPPLVINTTASSVSPEFDSADSDRWVRGWKASLLRLAANEIGANISFAFKDDAISLVEQAENNGFRQRSFVSSIVDRLKTSAIPIERTKPLLVNPEAVLKRWSEAGSEVWFVIDDLDQNFENEKIHKVKIASFFVAIRQICNLIPEFRFRLAIRPNVWATIKRDFEALSHVEQYISDLNWSLDDYYGLLSRRVEGYLKRTGAWDAVEKKLDRNQFQRNRQLIALVFDDPMPWGRDATRPPTTILYTLSRHRPRWVVELGKVSAKSANAARRSKINFEDIDDQLEEFGRKRIDDTIAEFKSQCPQLEDLITAFVGQPERFTTDKLLSTINNRVLQAVSPQISGVLGKPSAREVARFLFQIGFLTARKERPDGGYDHVMFAENPALLGAKTNVDQGHSWEIHPVFRQILKLKNV</sequence>
<proteinExistence type="predicted"/>
<dbReference type="AlphaFoldDB" id="A0AB72X292"/>
<comment type="caution">
    <text evidence="1">The sequence shown here is derived from an EMBL/GenBank/DDBJ whole genome shotgun (WGS) entry which is preliminary data.</text>
</comment>
<gene>
    <name evidence="1" type="ORF">R16034_00896</name>
</gene>
<protein>
    <submittedName>
        <fullName evidence="1">Uncharacterized protein</fullName>
    </submittedName>
</protein>
<dbReference type="NCBIfam" id="NF047389">
    <property type="entry name" value="ATPase_Sll1717"/>
    <property type="match status" value="1"/>
</dbReference>
<keyword evidence="2" id="KW-1185">Reference proteome</keyword>
<reference evidence="1 2" key="1">
    <citation type="submission" date="2023-07" db="EMBL/GenBank/DDBJ databases">
        <authorList>
            <person name="Peeters C."/>
        </authorList>
    </citation>
    <scope>NUCLEOTIDE SEQUENCE [LARGE SCALE GENOMIC DNA]</scope>
    <source>
        <strain evidence="1 2">R-16034</strain>
    </source>
</reference>
<name>A0AB72X292_9RALS</name>
<organism evidence="1 2">
    <name type="scientific">Ralstonia edaphi</name>
    <dbReference type="NCBI Taxonomy" id="3058599"/>
    <lineage>
        <taxon>Bacteria</taxon>
        <taxon>Pseudomonadati</taxon>
        <taxon>Pseudomonadota</taxon>
        <taxon>Betaproteobacteria</taxon>
        <taxon>Burkholderiales</taxon>
        <taxon>Burkholderiaceae</taxon>
        <taxon>Ralstonia</taxon>
    </lineage>
</organism>
<accession>A0AB72X292</accession>
<dbReference type="Proteomes" id="UP001189225">
    <property type="component" value="Unassembled WGS sequence"/>
</dbReference>
<dbReference type="InterPro" id="IPR059206">
    <property type="entry name" value="Sll1717-like"/>
</dbReference>
<evidence type="ECO:0000313" key="2">
    <source>
        <dbReference type="Proteomes" id="UP001189225"/>
    </source>
</evidence>
<dbReference type="EMBL" id="CATWHI010000001">
    <property type="protein sequence ID" value="CAJ0737922.1"/>
    <property type="molecule type" value="Genomic_DNA"/>
</dbReference>